<dbReference type="GeneID" id="62497537"/>
<comment type="caution">
    <text evidence="1">The sequence shown here is derived from an EMBL/GenBank/DDBJ whole genome shotgun (WGS) entry which is preliminary data.</text>
</comment>
<protein>
    <submittedName>
        <fullName evidence="1">Uncharacterized protein</fullName>
    </submittedName>
</protein>
<dbReference type="Proteomes" id="UP000075666">
    <property type="component" value="Unassembled WGS sequence"/>
</dbReference>
<name>A0A150KMW1_9BACI</name>
<keyword evidence="2" id="KW-1185">Reference proteome</keyword>
<evidence type="ECO:0000313" key="2">
    <source>
        <dbReference type="Proteomes" id="UP000075666"/>
    </source>
</evidence>
<dbReference type="EMBL" id="LQYN01000073">
    <property type="protein sequence ID" value="KYD00094.1"/>
    <property type="molecule type" value="Genomic_DNA"/>
</dbReference>
<gene>
    <name evidence="1" type="ORF">B4102_1106</name>
</gene>
<organism evidence="1 2">
    <name type="scientific">Heyndrickxia sporothermodurans</name>
    <dbReference type="NCBI Taxonomy" id="46224"/>
    <lineage>
        <taxon>Bacteria</taxon>
        <taxon>Bacillati</taxon>
        <taxon>Bacillota</taxon>
        <taxon>Bacilli</taxon>
        <taxon>Bacillales</taxon>
        <taxon>Bacillaceae</taxon>
        <taxon>Heyndrickxia</taxon>
    </lineage>
</organism>
<accession>A0A150KMW1</accession>
<dbReference type="OrthoDB" id="9916691at2"/>
<dbReference type="AlphaFoldDB" id="A0A150KMW1"/>
<proteinExistence type="predicted"/>
<reference evidence="1 2" key="1">
    <citation type="submission" date="2016-01" db="EMBL/GenBank/DDBJ databases">
        <title>Genome Sequences of Twelve Sporeforming Bacillus Species Isolated from Foods.</title>
        <authorList>
            <person name="Berendsen E.M."/>
            <person name="Wells-Bennik M.H."/>
            <person name="Krawcyk A.O."/>
            <person name="De Jong A."/>
            <person name="Holsappel S."/>
            <person name="Eijlander R.T."/>
            <person name="Kuipers O.P."/>
        </authorList>
    </citation>
    <scope>NUCLEOTIDE SEQUENCE [LARGE SCALE GENOMIC DNA]</scope>
    <source>
        <strain evidence="1 2">B4102</strain>
    </source>
</reference>
<evidence type="ECO:0000313" key="1">
    <source>
        <dbReference type="EMBL" id="KYD00094.1"/>
    </source>
</evidence>
<dbReference type="RefSeq" id="WP_066233290.1">
    <property type="nucleotide sequence ID" value="NZ_JABWTQ010000101.1"/>
</dbReference>
<dbReference type="STRING" id="46224.B4102_1106"/>
<sequence>MLELCLYLLFGVIVMLLVSKKKVWFRIILILIWPFYLLYKFVEFTDGIKERNRKDKEKSS</sequence>
<dbReference type="PATRIC" id="fig|46224.3.peg.3832"/>